<dbReference type="PANTHER" id="PTHR32322">
    <property type="entry name" value="INNER MEMBRANE TRANSPORTER"/>
    <property type="match status" value="1"/>
</dbReference>
<evidence type="ECO:0000256" key="2">
    <source>
        <dbReference type="ARBA" id="ARBA00007362"/>
    </source>
</evidence>
<dbReference type="EMBL" id="CP013187">
    <property type="protein sequence ID" value="ALO42677.1"/>
    <property type="molecule type" value="Genomic_DNA"/>
</dbReference>
<dbReference type="InterPro" id="IPR050638">
    <property type="entry name" value="AA-Vitamin_Transporters"/>
</dbReference>
<protein>
    <submittedName>
        <fullName evidence="8">Permease of the drug/metabolite transporter (DMT) superfamily</fullName>
    </submittedName>
</protein>
<dbReference type="RefSeq" id="WP_058030387.1">
    <property type="nucleotide sequence ID" value="NZ_CP013187.1"/>
</dbReference>
<name>A0A0S2K3P4_9GAMM</name>
<evidence type="ECO:0000256" key="5">
    <source>
        <dbReference type="ARBA" id="ARBA00023136"/>
    </source>
</evidence>
<feature type="transmembrane region" description="Helical" evidence="6">
    <location>
        <begin position="251"/>
        <end position="270"/>
    </location>
</feature>
<keyword evidence="3 6" id="KW-0812">Transmembrane</keyword>
<dbReference type="AlphaFoldDB" id="A0A0S2K3P4"/>
<keyword evidence="5 6" id="KW-0472">Membrane</keyword>
<feature type="transmembrane region" description="Helical" evidence="6">
    <location>
        <begin position="276"/>
        <end position="294"/>
    </location>
</feature>
<evidence type="ECO:0000256" key="1">
    <source>
        <dbReference type="ARBA" id="ARBA00004141"/>
    </source>
</evidence>
<keyword evidence="4 6" id="KW-1133">Transmembrane helix</keyword>
<gene>
    <name evidence="8" type="ORF">PP2015_2180</name>
</gene>
<feature type="transmembrane region" description="Helical" evidence="6">
    <location>
        <begin position="222"/>
        <end position="239"/>
    </location>
</feature>
<feature type="domain" description="EamA" evidence="7">
    <location>
        <begin position="8"/>
        <end position="141"/>
    </location>
</feature>
<feature type="transmembrane region" description="Helical" evidence="6">
    <location>
        <begin position="36"/>
        <end position="59"/>
    </location>
</feature>
<feature type="transmembrane region" description="Helical" evidence="6">
    <location>
        <begin position="95"/>
        <end position="113"/>
    </location>
</feature>
<dbReference type="InterPro" id="IPR037185">
    <property type="entry name" value="EmrE-like"/>
</dbReference>
<evidence type="ECO:0000256" key="3">
    <source>
        <dbReference type="ARBA" id="ARBA00022692"/>
    </source>
</evidence>
<dbReference type="PANTHER" id="PTHR32322:SF2">
    <property type="entry name" value="EAMA DOMAIN-CONTAINING PROTEIN"/>
    <property type="match status" value="1"/>
</dbReference>
<organism evidence="8 9">
    <name type="scientific">Pseudoalteromonas phenolica</name>
    <dbReference type="NCBI Taxonomy" id="161398"/>
    <lineage>
        <taxon>Bacteria</taxon>
        <taxon>Pseudomonadati</taxon>
        <taxon>Pseudomonadota</taxon>
        <taxon>Gammaproteobacteria</taxon>
        <taxon>Alteromonadales</taxon>
        <taxon>Pseudoalteromonadaceae</taxon>
        <taxon>Pseudoalteromonas</taxon>
    </lineage>
</organism>
<dbReference type="OrthoDB" id="9812260at2"/>
<feature type="transmembrane region" description="Helical" evidence="6">
    <location>
        <begin position="125"/>
        <end position="143"/>
    </location>
</feature>
<feature type="domain" description="EamA" evidence="7">
    <location>
        <begin position="159"/>
        <end position="291"/>
    </location>
</feature>
<comment type="subcellular location">
    <subcellularLocation>
        <location evidence="1">Membrane</location>
        <topology evidence="1">Multi-pass membrane protein</topology>
    </subcellularLocation>
</comment>
<feature type="transmembrane region" description="Helical" evidence="6">
    <location>
        <begin position="190"/>
        <end position="210"/>
    </location>
</feature>
<evidence type="ECO:0000313" key="9">
    <source>
        <dbReference type="Proteomes" id="UP000061457"/>
    </source>
</evidence>
<reference evidence="8 9" key="1">
    <citation type="submission" date="2015-11" db="EMBL/GenBank/DDBJ databases">
        <authorList>
            <person name="Zhang Y."/>
            <person name="Guo Z."/>
        </authorList>
    </citation>
    <scope>NUCLEOTIDE SEQUENCE [LARGE SCALE GENOMIC DNA]</scope>
    <source>
        <strain evidence="8 9">KCTC 12086</strain>
    </source>
</reference>
<dbReference type="InterPro" id="IPR000620">
    <property type="entry name" value="EamA_dom"/>
</dbReference>
<evidence type="ECO:0000256" key="4">
    <source>
        <dbReference type="ARBA" id="ARBA00022989"/>
    </source>
</evidence>
<feature type="transmembrane region" description="Helical" evidence="6">
    <location>
        <begin position="71"/>
        <end position="89"/>
    </location>
</feature>
<proteinExistence type="inferred from homology"/>
<dbReference type="Pfam" id="PF00892">
    <property type="entry name" value="EamA"/>
    <property type="match status" value="2"/>
</dbReference>
<evidence type="ECO:0000313" key="8">
    <source>
        <dbReference type="EMBL" id="ALO42677.1"/>
    </source>
</evidence>
<accession>A0A0S2K3P4</accession>
<evidence type="ECO:0000259" key="7">
    <source>
        <dbReference type="Pfam" id="PF00892"/>
    </source>
</evidence>
<dbReference type="GO" id="GO:0016020">
    <property type="term" value="C:membrane"/>
    <property type="evidence" value="ECO:0007669"/>
    <property type="project" value="UniProtKB-SubCell"/>
</dbReference>
<dbReference type="SUPFAM" id="SSF103481">
    <property type="entry name" value="Multidrug resistance efflux transporter EmrE"/>
    <property type="match status" value="1"/>
</dbReference>
<dbReference type="KEGG" id="pphe:PP2015_2180"/>
<keyword evidence="9" id="KW-1185">Reference proteome</keyword>
<dbReference type="STRING" id="161398.PP2015_2180"/>
<comment type="similarity">
    <text evidence="2">Belongs to the EamA transporter family.</text>
</comment>
<evidence type="ECO:0000256" key="6">
    <source>
        <dbReference type="SAM" id="Phobius"/>
    </source>
</evidence>
<dbReference type="Proteomes" id="UP000061457">
    <property type="component" value="Chromosome I"/>
</dbReference>
<dbReference type="PATRIC" id="fig|161398.10.peg.2217"/>
<feature type="transmembrane region" description="Helical" evidence="6">
    <location>
        <begin position="158"/>
        <end position="178"/>
    </location>
</feature>
<sequence length="309" mass="32749">MNDTQYFKGVAAIVFASLVWGTTGTAASLSANISAFSIGAFSMGGAGLLFILANLRKLLFYHKKFIENSKLVLFGGLSVAIYPLAFYSSMSFSGVAVGTIVSIASAPLFTVIFERFSGQASVSLRWWLSFILGVAGVSLLVIGKQHGNTSALISLNDQFGVILGCIAGLTYACYTCAIKRLIGHEIDSQTAMSGLFGLAALILLPAALVWGDNLFATVTNTAVSLYMVIVPMFCGYLLFSYGLKNVNASDATLITLLEPLIATLLAIGFLGERFSLVGLIGAVLLLISLLTNSIKQGKSLAYQAKKQFN</sequence>